<dbReference type="InParanoid" id="L0HFS0"/>
<dbReference type="AlphaFoldDB" id="L0HFS0"/>
<evidence type="ECO:0000313" key="3">
    <source>
        <dbReference type="EMBL" id="AGB01934.1"/>
    </source>
</evidence>
<reference evidence="4" key="1">
    <citation type="submission" date="2011-12" db="EMBL/GenBank/DDBJ databases">
        <title>Complete sequence of Methanoregula formicicum SMSP.</title>
        <authorList>
            <person name="Lucas S."/>
            <person name="Han J."/>
            <person name="Lapidus A."/>
            <person name="Cheng J.-F."/>
            <person name="Goodwin L."/>
            <person name="Pitluck S."/>
            <person name="Peters L."/>
            <person name="Ovchinnikova G."/>
            <person name="Teshima H."/>
            <person name="Detter J.C."/>
            <person name="Han C."/>
            <person name="Tapia R."/>
            <person name="Land M."/>
            <person name="Hauser L."/>
            <person name="Kyrpides N."/>
            <person name="Ivanova N."/>
            <person name="Pagani I."/>
            <person name="Imachi H."/>
            <person name="Tamaki H."/>
            <person name="Sekiguchi Y."/>
            <person name="Kamagata Y."/>
            <person name="Cadillo-Quiroz H."/>
            <person name="Zinder S."/>
            <person name="Liu W.-T."/>
            <person name="Woyke T."/>
        </authorList>
    </citation>
    <scope>NUCLEOTIDE SEQUENCE [LARGE SCALE GENOMIC DNA]</scope>
    <source>
        <strain evidence="4">DSM 22288 / NBRC 105244 / SMSP</strain>
    </source>
</reference>
<gene>
    <name evidence="3" type="ordered locus">Metfor_0878</name>
</gene>
<feature type="transmembrane region" description="Helical" evidence="1">
    <location>
        <begin position="20"/>
        <end position="41"/>
    </location>
</feature>
<evidence type="ECO:0000313" key="4">
    <source>
        <dbReference type="Proteomes" id="UP000010824"/>
    </source>
</evidence>
<protein>
    <recommendedName>
        <fullName evidence="2">Archaeal Type IV pilin N-terminal domain-containing protein</fullName>
    </recommendedName>
</protein>
<feature type="domain" description="Archaeal Type IV pilin N-terminal" evidence="2">
    <location>
        <begin position="10"/>
        <end position="79"/>
    </location>
</feature>
<dbReference type="Pfam" id="PF07790">
    <property type="entry name" value="Pilin_N"/>
    <property type="match status" value="1"/>
</dbReference>
<dbReference type="STRING" id="593750.Metfor_0878"/>
<dbReference type="Proteomes" id="UP000010824">
    <property type="component" value="Chromosome"/>
</dbReference>
<accession>L0HFS0</accession>
<keyword evidence="1" id="KW-0472">Membrane</keyword>
<name>L0HFS0_METFS</name>
<dbReference type="HOGENOM" id="CLU_1840568_0_0_2"/>
<keyword evidence="1" id="KW-0812">Transmembrane</keyword>
<dbReference type="KEGG" id="mfo:Metfor_0878"/>
<dbReference type="GeneID" id="25397791"/>
<sequence precursor="true">MNLKEHNEPGVSEVVGEMLMIALVVVLLAVFSAALFNYLPVDREPTVTIMMTSDATGNFTFWHKGGDWVKVEDLNVVIVNETWKRSFSGKSGNLVVAPDKTVFDLGSNVTVKMPGSPEGNETIKMITPRTVIYTGRAGP</sequence>
<reference evidence="3 4" key="2">
    <citation type="journal article" date="2014" name="Genome Announc.">
        <title>Complete Genome Sequence of Methanoregula formicica SMSPT, a Mesophilic Hydrogenotrophic Methanogen Isolated from a Methanogenic Upflow Anaerobic Sludge Blanket Reactor.</title>
        <authorList>
            <person name="Yamamoto K."/>
            <person name="Tamaki H."/>
            <person name="Cadillo-Quiroz H."/>
            <person name="Imachi H."/>
            <person name="Kyrpides N."/>
            <person name="Woyke T."/>
            <person name="Goodwin L."/>
            <person name="Zinder S.H."/>
            <person name="Kamagata Y."/>
            <person name="Liu W.T."/>
        </authorList>
    </citation>
    <scope>NUCLEOTIDE SEQUENCE [LARGE SCALE GENOMIC DNA]</scope>
    <source>
        <strain evidence="4">DSM 22288 / NBRC 105244 / SMSP</strain>
    </source>
</reference>
<dbReference type="RefSeq" id="WP_015284898.1">
    <property type="nucleotide sequence ID" value="NC_019943.1"/>
</dbReference>
<proteinExistence type="predicted"/>
<keyword evidence="4" id="KW-1185">Reference proteome</keyword>
<keyword evidence="1" id="KW-1133">Transmembrane helix</keyword>
<organism evidence="3 4">
    <name type="scientific">Methanoregula formicica (strain DSM 22288 / NBRC 105244 / SMSP)</name>
    <dbReference type="NCBI Taxonomy" id="593750"/>
    <lineage>
        <taxon>Archaea</taxon>
        <taxon>Methanobacteriati</taxon>
        <taxon>Methanobacteriota</taxon>
        <taxon>Stenosarchaea group</taxon>
        <taxon>Methanomicrobia</taxon>
        <taxon>Methanomicrobiales</taxon>
        <taxon>Methanoregulaceae</taxon>
        <taxon>Methanoregula</taxon>
    </lineage>
</organism>
<dbReference type="OrthoDB" id="111971at2157"/>
<dbReference type="EMBL" id="CP003167">
    <property type="protein sequence ID" value="AGB01934.1"/>
    <property type="molecule type" value="Genomic_DNA"/>
</dbReference>
<evidence type="ECO:0000256" key="1">
    <source>
        <dbReference type="SAM" id="Phobius"/>
    </source>
</evidence>
<dbReference type="eggNOG" id="arCOG02420">
    <property type="taxonomic scope" value="Archaea"/>
</dbReference>
<dbReference type="InterPro" id="IPR012859">
    <property type="entry name" value="Pilin_N_archaeal"/>
</dbReference>
<evidence type="ECO:0000259" key="2">
    <source>
        <dbReference type="Pfam" id="PF07790"/>
    </source>
</evidence>